<name>A0A4Y7SNG4_COPMI</name>
<reference evidence="2 3" key="1">
    <citation type="journal article" date="2019" name="Nat. Ecol. Evol.">
        <title>Megaphylogeny resolves global patterns of mushroom evolution.</title>
        <authorList>
            <person name="Varga T."/>
            <person name="Krizsan K."/>
            <person name="Foldi C."/>
            <person name="Dima B."/>
            <person name="Sanchez-Garcia M."/>
            <person name="Sanchez-Ramirez S."/>
            <person name="Szollosi G.J."/>
            <person name="Szarkandi J.G."/>
            <person name="Papp V."/>
            <person name="Albert L."/>
            <person name="Andreopoulos W."/>
            <person name="Angelini C."/>
            <person name="Antonin V."/>
            <person name="Barry K.W."/>
            <person name="Bougher N.L."/>
            <person name="Buchanan P."/>
            <person name="Buyck B."/>
            <person name="Bense V."/>
            <person name="Catcheside P."/>
            <person name="Chovatia M."/>
            <person name="Cooper J."/>
            <person name="Damon W."/>
            <person name="Desjardin D."/>
            <person name="Finy P."/>
            <person name="Geml J."/>
            <person name="Haridas S."/>
            <person name="Hughes K."/>
            <person name="Justo A."/>
            <person name="Karasinski D."/>
            <person name="Kautmanova I."/>
            <person name="Kiss B."/>
            <person name="Kocsube S."/>
            <person name="Kotiranta H."/>
            <person name="LaButti K.M."/>
            <person name="Lechner B.E."/>
            <person name="Liimatainen K."/>
            <person name="Lipzen A."/>
            <person name="Lukacs Z."/>
            <person name="Mihaltcheva S."/>
            <person name="Morgado L.N."/>
            <person name="Niskanen T."/>
            <person name="Noordeloos M.E."/>
            <person name="Ohm R.A."/>
            <person name="Ortiz-Santana B."/>
            <person name="Ovrebo C."/>
            <person name="Racz N."/>
            <person name="Riley R."/>
            <person name="Savchenko A."/>
            <person name="Shiryaev A."/>
            <person name="Soop K."/>
            <person name="Spirin V."/>
            <person name="Szebenyi C."/>
            <person name="Tomsovsky M."/>
            <person name="Tulloss R.E."/>
            <person name="Uehling J."/>
            <person name="Grigoriev I.V."/>
            <person name="Vagvolgyi C."/>
            <person name="Papp T."/>
            <person name="Martin F.M."/>
            <person name="Miettinen O."/>
            <person name="Hibbett D.S."/>
            <person name="Nagy L.G."/>
        </authorList>
    </citation>
    <scope>NUCLEOTIDE SEQUENCE [LARGE SCALE GENOMIC DNA]</scope>
    <source>
        <strain evidence="2 3">FP101781</strain>
    </source>
</reference>
<gene>
    <name evidence="2" type="ORF">FA13DRAFT_1451475</name>
</gene>
<sequence length="118" mass="12282">MVLVQPKYETQALPLSGSERSVVVTPESSGRYLRTPLVLAGAPPAVGLGPPAEGPVPTEPEEGAVLGTLAGLAPYHTNVSMPTPPFRTKRERPYRSGLRAGSGGLLWGHSNGLEGAKD</sequence>
<dbReference type="Proteomes" id="UP000298030">
    <property type="component" value="Unassembled WGS sequence"/>
</dbReference>
<proteinExistence type="predicted"/>
<dbReference type="AlphaFoldDB" id="A0A4Y7SNG4"/>
<evidence type="ECO:0000313" key="3">
    <source>
        <dbReference type="Proteomes" id="UP000298030"/>
    </source>
</evidence>
<comment type="caution">
    <text evidence="2">The sequence shown here is derived from an EMBL/GenBank/DDBJ whole genome shotgun (WGS) entry which is preliminary data.</text>
</comment>
<feature type="region of interest" description="Disordered" evidence="1">
    <location>
        <begin position="76"/>
        <end position="118"/>
    </location>
</feature>
<accession>A0A4Y7SNG4</accession>
<evidence type="ECO:0000313" key="2">
    <source>
        <dbReference type="EMBL" id="TEB23198.1"/>
    </source>
</evidence>
<dbReference type="EMBL" id="QPFP01000080">
    <property type="protein sequence ID" value="TEB23198.1"/>
    <property type="molecule type" value="Genomic_DNA"/>
</dbReference>
<keyword evidence="3" id="KW-1185">Reference proteome</keyword>
<organism evidence="2 3">
    <name type="scientific">Coprinellus micaceus</name>
    <name type="common">Glistening ink-cap mushroom</name>
    <name type="synonym">Coprinus micaceus</name>
    <dbReference type="NCBI Taxonomy" id="71717"/>
    <lineage>
        <taxon>Eukaryota</taxon>
        <taxon>Fungi</taxon>
        <taxon>Dikarya</taxon>
        <taxon>Basidiomycota</taxon>
        <taxon>Agaricomycotina</taxon>
        <taxon>Agaricomycetes</taxon>
        <taxon>Agaricomycetidae</taxon>
        <taxon>Agaricales</taxon>
        <taxon>Agaricineae</taxon>
        <taxon>Psathyrellaceae</taxon>
        <taxon>Coprinellus</taxon>
    </lineage>
</organism>
<evidence type="ECO:0000256" key="1">
    <source>
        <dbReference type="SAM" id="MobiDB-lite"/>
    </source>
</evidence>
<protein>
    <submittedName>
        <fullName evidence="2">Uncharacterized protein</fullName>
    </submittedName>
</protein>